<feature type="region of interest" description="Disordered" evidence="1">
    <location>
        <begin position="1"/>
        <end position="167"/>
    </location>
</feature>
<evidence type="ECO:0000313" key="4">
    <source>
        <dbReference type="Proteomes" id="UP000320461"/>
    </source>
</evidence>
<dbReference type="Proteomes" id="UP000320461">
    <property type="component" value="Unassembled WGS sequence"/>
</dbReference>
<name>A0A4Y3KF82_9CELL</name>
<dbReference type="OrthoDB" id="5496837at2"/>
<feature type="compositionally biased region" description="Basic and acidic residues" evidence="1">
    <location>
        <begin position="15"/>
        <end position="31"/>
    </location>
</feature>
<dbReference type="GO" id="GO:0006508">
    <property type="term" value="P:proteolysis"/>
    <property type="evidence" value="ECO:0007669"/>
    <property type="project" value="InterPro"/>
</dbReference>
<dbReference type="InterPro" id="IPR052179">
    <property type="entry name" value="DD-CPase-like"/>
</dbReference>
<dbReference type="AlphaFoldDB" id="A0A4Y3KF82"/>
<dbReference type="InterPro" id="IPR009045">
    <property type="entry name" value="Zn_M74/Hedgehog-like"/>
</dbReference>
<dbReference type="RefSeq" id="WP_141368608.1">
    <property type="nucleotide sequence ID" value="NZ_BJLQ01000003.1"/>
</dbReference>
<dbReference type="InterPro" id="IPR003709">
    <property type="entry name" value="VanY-like_core_dom"/>
</dbReference>
<dbReference type="PANTHER" id="PTHR34385">
    <property type="entry name" value="D-ALANYL-D-ALANINE CARBOXYPEPTIDASE"/>
    <property type="match status" value="1"/>
</dbReference>
<feature type="compositionally biased region" description="Low complexity" evidence="1">
    <location>
        <begin position="150"/>
        <end position="162"/>
    </location>
</feature>
<sequence length="564" mass="57637">MVDRDQASAPLTRRQMREAERAAAERAERSVSHVAPERTGQSRSTHVAHAAWDPRPVASPGAGHTPGGGQLSGAGHAPGAGYGTLPGVPSRSLSRGPDGQESAARTARRPVAAPTAPAASPAPRAAAAQHTPSWVPTERRSVSQPPVTRGAAATGAAHPSGASLEPPALPEIFVAPEVPVAPAVFVAPASPEPASRVAPTTAIASPAALAAPATPQWPATSSRRPAPRATTLLSDETVVLDAFVALDEPVAPEASIAAEEPVAASTPAPVREQTPAPVAVTASEAAPVGAVAAPRAATAPRVVARGGDEQRSESDHVVRAQARTLARAGRKAVRFGVVGALAAVTVAVPLGRGSLGSTDVLSGLPSDHGTLPTTVSALTAMPLSVSPPASLTTVDSAILDARGAELASRDASRQPIPGCDPSARPAGENGRLARGDLCALWDGHTQMRADAASALAELNAVYVARFGADMCLASGYRTLQEQYSVKARKGGLAAPPGKSNHGWGLAVDFCSAMTSGARWTWLNENAGTYGFENPEWARPGGSGPYERWHWEYTKGVMADGEYYG</sequence>
<keyword evidence="4" id="KW-1185">Reference proteome</keyword>
<dbReference type="PANTHER" id="PTHR34385:SF1">
    <property type="entry name" value="PEPTIDOGLYCAN L-ALANYL-D-GLUTAMATE ENDOPEPTIDASE CWLK"/>
    <property type="match status" value="1"/>
</dbReference>
<dbReference type="EMBL" id="BJLQ01000003">
    <property type="protein sequence ID" value="GEA83101.1"/>
    <property type="molecule type" value="Genomic_DNA"/>
</dbReference>
<evidence type="ECO:0000313" key="3">
    <source>
        <dbReference type="EMBL" id="GEA83101.1"/>
    </source>
</evidence>
<proteinExistence type="predicted"/>
<protein>
    <recommendedName>
        <fullName evidence="2">D-alanyl-D-alanine carboxypeptidase-like core domain-containing protein</fullName>
    </recommendedName>
</protein>
<dbReference type="Gene3D" id="3.30.1380.10">
    <property type="match status" value="1"/>
</dbReference>
<feature type="domain" description="D-alanyl-D-alanine carboxypeptidase-like core" evidence="2">
    <location>
        <begin position="445"/>
        <end position="553"/>
    </location>
</feature>
<dbReference type="CDD" id="cd14814">
    <property type="entry name" value="Peptidase_M15"/>
    <property type="match status" value="1"/>
</dbReference>
<dbReference type="GO" id="GO:0008233">
    <property type="term" value="F:peptidase activity"/>
    <property type="evidence" value="ECO:0007669"/>
    <property type="project" value="InterPro"/>
</dbReference>
<comment type="caution">
    <text evidence="3">The sequence shown here is derived from an EMBL/GenBank/DDBJ whole genome shotgun (WGS) entry which is preliminary data.</text>
</comment>
<reference evidence="3 4" key="1">
    <citation type="submission" date="2019-06" db="EMBL/GenBank/DDBJ databases">
        <title>Whole genome shotgun sequence of Cellulomonas gelida NBRC 3748.</title>
        <authorList>
            <person name="Hosoyama A."/>
            <person name="Uohara A."/>
            <person name="Ohji S."/>
            <person name="Ichikawa N."/>
        </authorList>
    </citation>
    <scope>NUCLEOTIDE SEQUENCE [LARGE SCALE GENOMIC DNA]</scope>
    <source>
        <strain evidence="3 4">NBRC 3748</strain>
    </source>
</reference>
<organism evidence="3 4">
    <name type="scientific">Cellulomonas gelida</name>
    <dbReference type="NCBI Taxonomy" id="1712"/>
    <lineage>
        <taxon>Bacteria</taxon>
        <taxon>Bacillati</taxon>
        <taxon>Actinomycetota</taxon>
        <taxon>Actinomycetes</taxon>
        <taxon>Micrococcales</taxon>
        <taxon>Cellulomonadaceae</taxon>
        <taxon>Cellulomonas</taxon>
    </lineage>
</organism>
<dbReference type="Pfam" id="PF02557">
    <property type="entry name" value="VanY"/>
    <property type="match status" value="1"/>
</dbReference>
<evidence type="ECO:0000259" key="2">
    <source>
        <dbReference type="Pfam" id="PF02557"/>
    </source>
</evidence>
<feature type="compositionally biased region" description="Gly residues" evidence="1">
    <location>
        <begin position="64"/>
        <end position="84"/>
    </location>
</feature>
<evidence type="ECO:0000256" key="1">
    <source>
        <dbReference type="SAM" id="MobiDB-lite"/>
    </source>
</evidence>
<dbReference type="SUPFAM" id="SSF55166">
    <property type="entry name" value="Hedgehog/DD-peptidase"/>
    <property type="match status" value="1"/>
</dbReference>
<accession>A0A4Y3KF82</accession>
<feature type="region of interest" description="Disordered" evidence="1">
    <location>
        <begin position="258"/>
        <end position="277"/>
    </location>
</feature>
<gene>
    <name evidence="3" type="ORF">CGE01nite_03520</name>
</gene>
<feature type="compositionally biased region" description="Low complexity" evidence="1">
    <location>
        <begin position="102"/>
        <end position="128"/>
    </location>
</feature>